<dbReference type="PROSITE" id="PS50880">
    <property type="entry name" value="TOPRIM"/>
    <property type="match status" value="1"/>
</dbReference>
<dbReference type="SUPFAM" id="SSF56712">
    <property type="entry name" value="Prokaryotic type I DNA topoisomerase"/>
    <property type="match status" value="1"/>
</dbReference>
<dbReference type="OrthoDB" id="430051at2759"/>
<feature type="domain" description="Topo IA-type catalytic" evidence="17">
    <location>
        <begin position="185"/>
        <end position="604"/>
    </location>
</feature>
<dbReference type="InterPro" id="IPR034144">
    <property type="entry name" value="TOPRIM_TopoIII"/>
</dbReference>
<dbReference type="EC" id="5.6.2.1" evidence="3 13"/>
<dbReference type="Gene3D" id="3.30.65.10">
    <property type="entry name" value="Bacterial Topoisomerase I, domain 1"/>
    <property type="match status" value="1"/>
</dbReference>
<comment type="function">
    <text evidence="11">Releases the supercoiling and torsional tension of DNA introduced during the DNA replication and transcription by transiently cleaving and rejoining one strand of the DNA duplex. Introduces a single-strand break via transesterification at a target site in duplex DNA. The scissile phosphodiester is attacked by the catalytic tyrosine of the enzyme, resulting in the formation of a DNA-(5'-phosphotyrosyl)-enzyme intermediate and the expulsion of a 3'-OH DNA strand. The free DNA strand than undergoes passage around the unbroken strand thus removing DNA supercoils. Finally, in the religation step, the DNA 3'-OH attacks the covalent intermediate to expel the active-site tyrosine and restore the DNA phosphodiester backbone. Weakly relaxes negative supercoils and displays a distinct preference for binding single-stranded DNA.</text>
</comment>
<dbReference type="Proteomes" id="UP001153620">
    <property type="component" value="Chromosome 1"/>
</dbReference>
<dbReference type="Pfam" id="PF01131">
    <property type="entry name" value="Topoisom_bac"/>
    <property type="match status" value="1"/>
</dbReference>
<name>A0A9N9RIN0_9DIPT</name>
<dbReference type="InterPro" id="IPR010666">
    <property type="entry name" value="Znf_GRF"/>
</dbReference>
<dbReference type="Gene3D" id="1.10.290.10">
    <property type="entry name" value="Topoisomerase I, domain 4"/>
    <property type="match status" value="1"/>
</dbReference>
<dbReference type="PANTHER" id="PTHR11390:SF21">
    <property type="entry name" value="DNA TOPOISOMERASE 3-ALPHA"/>
    <property type="match status" value="1"/>
</dbReference>
<protein>
    <recommendedName>
        <fullName evidence="3 13">DNA topoisomerase</fullName>
        <ecNumber evidence="3 13">5.6.2.1</ecNumber>
    </recommendedName>
</protein>
<evidence type="ECO:0000313" key="19">
    <source>
        <dbReference type="Proteomes" id="UP001153620"/>
    </source>
</evidence>
<dbReference type="Pfam" id="PF01751">
    <property type="entry name" value="Toprim"/>
    <property type="match status" value="1"/>
</dbReference>
<dbReference type="Pfam" id="PF01396">
    <property type="entry name" value="Zn_ribbon_Top1"/>
    <property type="match status" value="1"/>
</dbReference>
<keyword evidence="19" id="KW-1185">Reference proteome</keyword>
<dbReference type="Pfam" id="PF06839">
    <property type="entry name" value="Zn_ribbon_GRF"/>
    <property type="match status" value="1"/>
</dbReference>
<feature type="domain" description="Toprim" evidence="15">
    <location>
        <begin position="23"/>
        <end position="167"/>
    </location>
</feature>
<dbReference type="InterPro" id="IPR000380">
    <property type="entry name" value="Topo_IA"/>
</dbReference>
<evidence type="ECO:0000256" key="12">
    <source>
        <dbReference type="PROSITE-ProRule" id="PRU01343"/>
    </source>
</evidence>
<dbReference type="PROSITE" id="PS51999">
    <property type="entry name" value="ZF_GRF"/>
    <property type="match status" value="1"/>
</dbReference>
<proteinExistence type="inferred from homology"/>
<evidence type="ECO:0000259" key="17">
    <source>
        <dbReference type="PROSITE" id="PS52039"/>
    </source>
</evidence>
<feature type="domain" description="GRF-type" evidence="16">
    <location>
        <begin position="883"/>
        <end position="922"/>
    </location>
</feature>
<gene>
    <name evidence="18" type="ORF">CHIRRI_LOCUS427</name>
</gene>
<dbReference type="AlphaFoldDB" id="A0A9N9RIN0"/>
<keyword evidence="7" id="KW-0862">Zinc</keyword>
<dbReference type="PANTHER" id="PTHR11390">
    <property type="entry name" value="PROKARYOTIC DNA TOPOISOMERASE"/>
    <property type="match status" value="1"/>
</dbReference>
<keyword evidence="5" id="KW-0677">Repeat</keyword>
<evidence type="ECO:0000256" key="2">
    <source>
        <dbReference type="ARBA" id="ARBA00009446"/>
    </source>
</evidence>
<dbReference type="InterPro" id="IPR006171">
    <property type="entry name" value="TOPRIM_dom"/>
</dbReference>
<keyword evidence="9 13" id="KW-0238">DNA-binding</keyword>
<dbReference type="Gene3D" id="3.40.50.140">
    <property type="match status" value="1"/>
</dbReference>
<evidence type="ECO:0000256" key="10">
    <source>
        <dbReference type="ARBA" id="ARBA00023235"/>
    </source>
</evidence>
<dbReference type="InterPro" id="IPR013497">
    <property type="entry name" value="Topo_IA_cen"/>
</dbReference>
<dbReference type="CDD" id="cd03362">
    <property type="entry name" value="TOPRIM_TopoIA_TopoIII"/>
    <property type="match status" value="1"/>
</dbReference>
<evidence type="ECO:0000256" key="14">
    <source>
        <dbReference type="SAM" id="MobiDB-lite"/>
    </source>
</evidence>
<accession>A0A9N9RIN0</accession>
<dbReference type="GO" id="GO:0005634">
    <property type="term" value="C:nucleus"/>
    <property type="evidence" value="ECO:0007669"/>
    <property type="project" value="TreeGrafter"/>
</dbReference>
<keyword evidence="6 12" id="KW-0863">Zinc-finger</keyword>
<feature type="compositionally biased region" description="Low complexity" evidence="14">
    <location>
        <begin position="815"/>
        <end position="832"/>
    </location>
</feature>
<dbReference type="FunFam" id="3.40.50.140:FF:000003">
    <property type="entry name" value="DNA topoisomerase"/>
    <property type="match status" value="1"/>
</dbReference>
<dbReference type="PROSITE" id="PS52039">
    <property type="entry name" value="TOPO_IA_2"/>
    <property type="match status" value="1"/>
</dbReference>
<dbReference type="InterPro" id="IPR003601">
    <property type="entry name" value="Topo_IA_2"/>
</dbReference>
<dbReference type="GO" id="GO:0031422">
    <property type="term" value="C:RecQ family helicase-topoisomerase III complex"/>
    <property type="evidence" value="ECO:0007669"/>
    <property type="project" value="TreeGrafter"/>
</dbReference>
<dbReference type="InterPro" id="IPR013498">
    <property type="entry name" value="Topo_IA_Znf"/>
</dbReference>
<dbReference type="GO" id="GO:0006310">
    <property type="term" value="P:DNA recombination"/>
    <property type="evidence" value="ECO:0007669"/>
    <property type="project" value="TreeGrafter"/>
</dbReference>
<comment type="function">
    <text evidence="13">Introduces a single-strand break via transesterification at a target site in duplex DNA. Releases the supercoiling and torsional tension of DNA introduced during the DNA replication and transcription by transiently cleaving and rejoining one strand of the DNA duplex. The scissile phosphodiester is attacked by the catalytic tyrosine of the enzyme, resulting in the formation of a DNA-(5'-phosphotyrosyl)-enzyme intermediate and the expulsion of a 3'-OH DNA strand.</text>
</comment>
<dbReference type="PRINTS" id="PR00417">
    <property type="entry name" value="PRTPISMRASEI"/>
</dbReference>
<feature type="compositionally biased region" description="Low complexity" evidence="14">
    <location>
        <begin position="839"/>
        <end position="862"/>
    </location>
</feature>
<dbReference type="InterPro" id="IPR013825">
    <property type="entry name" value="Topo_IA_cen_sub2"/>
</dbReference>
<comment type="catalytic activity">
    <reaction evidence="1 13">
        <text>ATP-independent breakage of single-stranded DNA, followed by passage and rejoining.</text>
        <dbReference type="EC" id="5.6.2.1"/>
    </reaction>
</comment>
<evidence type="ECO:0000256" key="5">
    <source>
        <dbReference type="ARBA" id="ARBA00022737"/>
    </source>
</evidence>
<feature type="region of interest" description="Disordered" evidence="14">
    <location>
        <begin position="766"/>
        <end position="871"/>
    </location>
</feature>
<dbReference type="InterPro" id="IPR023405">
    <property type="entry name" value="Topo_IA_core_domain"/>
</dbReference>
<dbReference type="EMBL" id="OU895877">
    <property type="protein sequence ID" value="CAG9797428.1"/>
    <property type="molecule type" value="Genomic_DNA"/>
</dbReference>
<keyword evidence="4" id="KW-0479">Metal-binding</keyword>
<dbReference type="GO" id="GO:0003677">
    <property type="term" value="F:DNA binding"/>
    <property type="evidence" value="ECO:0007669"/>
    <property type="project" value="UniProtKB-KW"/>
</dbReference>
<organism evidence="18 19">
    <name type="scientific">Chironomus riparius</name>
    <dbReference type="NCBI Taxonomy" id="315576"/>
    <lineage>
        <taxon>Eukaryota</taxon>
        <taxon>Metazoa</taxon>
        <taxon>Ecdysozoa</taxon>
        <taxon>Arthropoda</taxon>
        <taxon>Hexapoda</taxon>
        <taxon>Insecta</taxon>
        <taxon>Pterygota</taxon>
        <taxon>Neoptera</taxon>
        <taxon>Endopterygota</taxon>
        <taxon>Diptera</taxon>
        <taxon>Nematocera</taxon>
        <taxon>Chironomoidea</taxon>
        <taxon>Chironomidae</taxon>
        <taxon>Chironominae</taxon>
        <taxon>Chironomus</taxon>
    </lineage>
</organism>
<feature type="region of interest" description="Disordered" evidence="14">
    <location>
        <begin position="393"/>
        <end position="412"/>
    </location>
</feature>
<dbReference type="InterPro" id="IPR023406">
    <property type="entry name" value="Topo_IA_AS"/>
</dbReference>
<keyword evidence="10 13" id="KW-0413">Isomerase</keyword>
<dbReference type="Gene3D" id="1.10.460.10">
    <property type="entry name" value="Topoisomerase I, domain 2"/>
    <property type="match status" value="1"/>
</dbReference>
<sequence>MLIRILNGVRHFSRSLCSYDKMKYLCVAEKNDAAKTISSILSNGHSNRREGYSQFNKIYEFEMNVRGQNSKIVFTSVSGHLLNREFTGMHRKWLSCNPEELFHAQILKYCPERYEKIKQTIEREVRTSNGLIIWTDCDREGENIGYEIIEVCRAIKPGIQVYRAKFSDMTAPSLRRAMTNLAAPDERISQAVEVRSELDLRIGAAFTRFQTLRLKNLFPQNISQDDLVSYGSCQIPTLGFVVERYNEIEAFISSNFWKIKLTHRMNNLTVEYNWARNRLFDKQCCEAILMLCKAENLAIITNVNQKPKSKWRPQAMDTVELEKTGSRKLRITAKEIMTIAEKLYTQGFISYPRTETNKFSPDLKLRPLVEMQTAHPDWGEFANRVLEWGPNPRNGNKSDQAHPPIHPTKFTNSLAGNEKRVYELIVRHFLACVSRDAVGSETIVNATVGDEEFNATGLVILERNYLDVYIYEKWTGREIHRYEIGNTFVPTVLDLHEGKTSPPSLLTEADLIALMEKHGIGTDATHAEHISTIKDRGYIGEVDRGLVPGILGMGLVEGYKLMNLTLSQPELRAGLEVDLKAICEGRKNPNDVLQEQIEIYKNCYQTITREVAHLDRAVGNRFGVQPDNNAQPLRITSIHKICKCPKCQTESIIIRRKKDNTGSFLSCQGYPTCKHAIWLKINVKDVTSLDEKCTNCNNDNHKLKIKFSQPYMLSQVEEVPAYSRVENGHYITCIYCDSKAREVLQIKTEDVKVLGNVVSASTRPVVQRNPVINSNPPRNNNPALNNNPVRPQSNNRNFGTNSNNSNDNRRGWPDNSRSSGSNNNSNNNNQQSFANLFPNFTNNQNNNNSQSQRRNWFNNDGDGSSDDRRRDKDKLNALPNVLCGCNAAALKLIVRKDGPNKSRPFYKCNGDKCKFFQWGDVPLPTTVQTMQAGGSGGGNERGPKKCGICRQAGHNRKNCPSINR</sequence>
<evidence type="ECO:0000256" key="6">
    <source>
        <dbReference type="ARBA" id="ARBA00022771"/>
    </source>
</evidence>
<evidence type="ECO:0000256" key="9">
    <source>
        <dbReference type="ARBA" id="ARBA00023125"/>
    </source>
</evidence>
<dbReference type="InterPro" id="IPR013826">
    <property type="entry name" value="Topo_IA_cen_sub3"/>
</dbReference>
<evidence type="ECO:0000259" key="16">
    <source>
        <dbReference type="PROSITE" id="PS51999"/>
    </source>
</evidence>
<feature type="compositionally biased region" description="Low complexity" evidence="14">
    <location>
        <begin position="768"/>
        <end position="806"/>
    </location>
</feature>
<dbReference type="SMART" id="SM00436">
    <property type="entry name" value="TOP1Bc"/>
    <property type="match status" value="1"/>
</dbReference>
<evidence type="ECO:0000313" key="18">
    <source>
        <dbReference type="EMBL" id="CAG9797428.1"/>
    </source>
</evidence>
<dbReference type="Gene3D" id="2.70.20.10">
    <property type="entry name" value="Topoisomerase I, domain 3"/>
    <property type="match status" value="1"/>
</dbReference>
<evidence type="ECO:0000256" key="13">
    <source>
        <dbReference type="RuleBase" id="RU362092"/>
    </source>
</evidence>
<evidence type="ECO:0000256" key="8">
    <source>
        <dbReference type="ARBA" id="ARBA00023029"/>
    </source>
</evidence>
<evidence type="ECO:0000256" key="11">
    <source>
        <dbReference type="ARBA" id="ARBA00056363"/>
    </source>
</evidence>
<dbReference type="CDD" id="cd00186">
    <property type="entry name" value="TOP1Ac"/>
    <property type="match status" value="1"/>
</dbReference>
<evidence type="ECO:0000256" key="4">
    <source>
        <dbReference type="ARBA" id="ARBA00022723"/>
    </source>
</evidence>
<dbReference type="SMART" id="SM00437">
    <property type="entry name" value="TOP1Ac"/>
    <property type="match status" value="1"/>
</dbReference>
<dbReference type="GO" id="GO:0006265">
    <property type="term" value="P:DNA topological change"/>
    <property type="evidence" value="ECO:0007669"/>
    <property type="project" value="InterPro"/>
</dbReference>
<dbReference type="GO" id="GO:0003917">
    <property type="term" value="F:DNA topoisomerase type I (single strand cut, ATP-independent) activity"/>
    <property type="evidence" value="ECO:0007669"/>
    <property type="project" value="UniProtKB-EC"/>
</dbReference>
<evidence type="ECO:0000256" key="7">
    <source>
        <dbReference type="ARBA" id="ARBA00022833"/>
    </source>
</evidence>
<dbReference type="GO" id="GO:0008270">
    <property type="term" value="F:zinc ion binding"/>
    <property type="evidence" value="ECO:0007669"/>
    <property type="project" value="UniProtKB-KW"/>
</dbReference>
<dbReference type="GO" id="GO:0006281">
    <property type="term" value="P:DNA repair"/>
    <property type="evidence" value="ECO:0007669"/>
    <property type="project" value="TreeGrafter"/>
</dbReference>
<dbReference type="FunFam" id="1.10.290.10:FF:000001">
    <property type="entry name" value="DNA topoisomerase"/>
    <property type="match status" value="1"/>
</dbReference>
<evidence type="ECO:0000256" key="1">
    <source>
        <dbReference type="ARBA" id="ARBA00000213"/>
    </source>
</evidence>
<evidence type="ECO:0000256" key="3">
    <source>
        <dbReference type="ARBA" id="ARBA00012891"/>
    </source>
</evidence>
<reference evidence="18" key="1">
    <citation type="submission" date="2022-01" db="EMBL/GenBank/DDBJ databases">
        <authorList>
            <person name="King R."/>
        </authorList>
    </citation>
    <scope>NUCLEOTIDE SEQUENCE</scope>
</reference>
<keyword evidence="8 13" id="KW-0799">Topoisomerase</keyword>
<dbReference type="InterPro" id="IPR013824">
    <property type="entry name" value="Topo_IA_cen_sub1"/>
</dbReference>
<dbReference type="SMART" id="SM00493">
    <property type="entry name" value="TOPRIM"/>
    <property type="match status" value="1"/>
</dbReference>
<dbReference type="PROSITE" id="PS00396">
    <property type="entry name" value="TOPO_IA_1"/>
    <property type="match status" value="1"/>
</dbReference>
<reference evidence="18" key="2">
    <citation type="submission" date="2022-10" db="EMBL/GenBank/DDBJ databases">
        <authorList>
            <consortium name="ENA_rothamsted_submissions"/>
            <consortium name="culmorum"/>
            <person name="King R."/>
        </authorList>
    </citation>
    <scope>NUCLEOTIDE SEQUENCE</scope>
</reference>
<evidence type="ECO:0000259" key="15">
    <source>
        <dbReference type="PROSITE" id="PS50880"/>
    </source>
</evidence>
<dbReference type="InterPro" id="IPR003602">
    <property type="entry name" value="Topo_IA_DNA-bd_dom"/>
</dbReference>
<comment type="similarity">
    <text evidence="2 13">Belongs to the type IA topoisomerase family.</text>
</comment>